<accession>X1PMJ1</accession>
<dbReference type="SUPFAM" id="SSF53474">
    <property type="entry name" value="alpha/beta-Hydrolases"/>
    <property type="match status" value="1"/>
</dbReference>
<proteinExistence type="predicted"/>
<organism evidence="1">
    <name type="scientific">marine sediment metagenome</name>
    <dbReference type="NCBI Taxonomy" id="412755"/>
    <lineage>
        <taxon>unclassified sequences</taxon>
        <taxon>metagenomes</taxon>
        <taxon>ecological metagenomes</taxon>
    </lineage>
</organism>
<reference evidence="1" key="1">
    <citation type="journal article" date="2014" name="Front. Microbiol.">
        <title>High frequency of phylogenetically diverse reductive dehalogenase-homologous genes in deep subseafloor sedimentary metagenomes.</title>
        <authorList>
            <person name="Kawai M."/>
            <person name="Futagami T."/>
            <person name="Toyoda A."/>
            <person name="Takaki Y."/>
            <person name="Nishi S."/>
            <person name="Hori S."/>
            <person name="Arai W."/>
            <person name="Tsubouchi T."/>
            <person name="Morono Y."/>
            <person name="Uchiyama I."/>
            <person name="Ito T."/>
            <person name="Fujiyama A."/>
            <person name="Inagaki F."/>
            <person name="Takami H."/>
        </authorList>
    </citation>
    <scope>NUCLEOTIDE SEQUENCE</scope>
    <source>
        <strain evidence="1">Expedition CK06-06</strain>
    </source>
</reference>
<dbReference type="AlphaFoldDB" id="X1PMJ1"/>
<evidence type="ECO:0000313" key="1">
    <source>
        <dbReference type="EMBL" id="GAI57053.1"/>
    </source>
</evidence>
<sequence length="34" mass="3739">MEIINIDSFHVIGQCEGGVIAIDYAAKYPDQINT</sequence>
<protein>
    <recommendedName>
        <fullName evidence="2">AB hydrolase-1 domain-containing protein</fullName>
    </recommendedName>
</protein>
<dbReference type="InterPro" id="IPR029058">
    <property type="entry name" value="AB_hydrolase_fold"/>
</dbReference>
<name>X1PMJ1_9ZZZZ</name>
<dbReference type="Gene3D" id="3.40.50.1820">
    <property type="entry name" value="alpha/beta hydrolase"/>
    <property type="match status" value="1"/>
</dbReference>
<feature type="non-terminal residue" evidence="1">
    <location>
        <position position="34"/>
    </location>
</feature>
<dbReference type="EMBL" id="BARV01038080">
    <property type="protein sequence ID" value="GAI57053.1"/>
    <property type="molecule type" value="Genomic_DNA"/>
</dbReference>
<gene>
    <name evidence="1" type="ORF">S06H3_58761</name>
</gene>
<evidence type="ECO:0008006" key="2">
    <source>
        <dbReference type="Google" id="ProtNLM"/>
    </source>
</evidence>
<comment type="caution">
    <text evidence="1">The sequence shown here is derived from an EMBL/GenBank/DDBJ whole genome shotgun (WGS) entry which is preliminary data.</text>
</comment>